<dbReference type="GO" id="GO:0005789">
    <property type="term" value="C:endoplasmic reticulum membrane"/>
    <property type="evidence" value="ECO:0007669"/>
    <property type="project" value="TreeGrafter"/>
</dbReference>
<evidence type="ECO:0000313" key="5">
    <source>
        <dbReference type="EMBL" id="CAL4773759.1"/>
    </source>
</evidence>
<reference evidence="3" key="1">
    <citation type="submission" date="2022-10" db="EMBL/GenBank/DDBJ databases">
        <authorList>
            <person name="Chen Y."/>
            <person name="Dougan E. K."/>
            <person name="Chan C."/>
            <person name="Rhodes N."/>
            <person name="Thang M."/>
        </authorList>
    </citation>
    <scope>NUCLEOTIDE SEQUENCE</scope>
</reference>
<dbReference type="OrthoDB" id="10250354at2759"/>
<dbReference type="GO" id="GO:0071218">
    <property type="term" value="P:cellular response to misfolded protein"/>
    <property type="evidence" value="ECO:0007669"/>
    <property type="project" value="TreeGrafter"/>
</dbReference>
<evidence type="ECO:0000313" key="3">
    <source>
        <dbReference type="EMBL" id="CAI3986447.1"/>
    </source>
</evidence>
<evidence type="ECO:0000256" key="1">
    <source>
        <dbReference type="SAM" id="MobiDB-lite"/>
    </source>
</evidence>
<dbReference type="InterPro" id="IPR001623">
    <property type="entry name" value="DnaJ_domain"/>
</dbReference>
<comment type="caution">
    <text evidence="3">The sequence shown here is derived from an EMBL/GenBank/DDBJ whole genome shotgun (WGS) entry which is preliminary data.</text>
</comment>
<dbReference type="AlphaFoldDB" id="A0A9P1C6L9"/>
<dbReference type="Proteomes" id="UP001152797">
    <property type="component" value="Unassembled WGS sequence"/>
</dbReference>
<reference evidence="4" key="2">
    <citation type="submission" date="2024-04" db="EMBL/GenBank/DDBJ databases">
        <authorList>
            <person name="Chen Y."/>
            <person name="Shah S."/>
            <person name="Dougan E. K."/>
            <person name="Thang M."/>
            <person name="Chan C."/>
        </authorList>
    </citation>
    <scope>NUCLEOTIDE SEQUENCE [LARGE SCALE GENOMIC DNA]</scope>
</reference>
<organism evidence="3">
    <name type="scientific">Cladocopium goreaui</name>
    <dbReference type="NCBI Taxonomy" id="2562237"/>
    <lineage>
        <taxon>Eukaryota</taxon>
        <taxon>Sar</taxon>
        <taxon>Alveolata</taxon>
        <taxon>Dinophyceae</taxon>
        <taxon>Suessiales</taxon>
        <taxon>Symbiodiniaceae</taxon>
        <taxon>Cladocopium</taxon>
    </lineage>
</organism>
<evidence type="ECO:0000313" key="6">
    <source>
        <dbReference type="Proteomes" id="UP001152797"/>
    </source>
</evidence>
<dbReference type="EMBL" id="CAMXCT010001083">
    <property type="protein sequence ID" value="CAI3986447.1"/>
    <property type="molecule type" value="Genomic_DNA"/>
</dbReference>
<dbReference type="InterPro" id="IPR036869">
    <property type="entry name" value="J_dom_sf"/>
</dbReference>
<protein>
    <submittedName>
        <fullName evidence="5">Chaperone protein DnaJ</fullName>
    </submittedName>
</protein>
<feature type="region of interest" description="Disordered" evidence="1">
    <location>
        <begin position="66"/>
        <end position="115"/>
    </location>
</feature>
<dbReference type="EMBL" id="CAMXCT030001083">
    <property type="protein sequence ID" value="CAL4773759.1"/>
    <property type="molecule type" value="Genomic_DNA"/>
</dbReference>
<gene>
    <name evidence="3" type="ORF">C1SCF055_LOCUS13800</name>
</gene>
<evidence type="ECO:0000313" key="4">
    <source>
        <dbReference type="EMBL" id="CAL1139822.1"/>
    </source>
</evidence>
<name>A0A9P1C6L9_9DINO</name>
<dbReference type="PROSITE" id="PS50076">
    <property type="entry name" value="DNAJ_2"/>
    <property type="match status" value="1"/>
</dbReference>
<dbReference type="SUPFAM" id="SSF46565">
    <property type="entry name" value="Chaperone J-domain"/>
    <property type="match status" value="1"/>
</dbReference>
<dbReference type="Pfam" id="PF00226">
    <property type="entry name" value="DnaJ"/>
    <property type="match status" value="1"/>
</dbReference>
<sequence length="421" mass="46205">MVSVDLTLYSVLRVSRHATDAQIRGAYRLRALATHPDKGGNEEEFLKVVEAFEILSDLRKRQKYDEDLQRTGSQDGRHQESQAAAAAAAADTFGLPDLGKTEPNQQPVEGWSSTEETQRAKALWLELLEKPIPERKEHLRTLSCRTAEVLLIFAKAQFRGAPVVAGPGAPQDCGNALLAATPEVPDAKRAKLDGPRGCFARGSRAHVCLQRLKVCTGASEDLSEAINWHILLVRVKQLFDEQIACGKTFPSAVRHSVQTALAEASGQSDPRLRFVTECTVEDEVLFTPVSWDLEVALRQNQELSNLLEQGAARSKLLEAIGHMVAASQAAEVEQRALIDELEQHIFTFRKLLRWRSGSRPAGVNASLSHSAVKWLVPAFGVTKALPQALCLPCAMPSYGTKRLLAWSLCVGVHGDGVRMRL</sequence>
<dbReference type="PANTHER" id="PTHR43908:SF3">
    <property type="entry name" value="AT29763P-RELATED"/>
    <property type="match status" value="1"/>
</dbReference>
<dbReference type="SMART" id="SM00271">
    <property type="entry name" value="DnaJ"/>
    <property type="match status" value="1"/>
</dbReference>
<evidence type="ECO:0000259" key="2">
    <source>
        <dbReference type="PROSITE" id="PS50076"/>
    </source>
</evidence>
<dbReference type="GO" id="GO:0030544">
    <property type="term" value="F:Hsp70 protein binding"/>
    <property type="evidence" value="ECO:0007669"/>
    <property type="project" value="TreeGrafter"/>
</dbReference>
<keyword evidence="6" id="KW-1185">Reference proteome</keyword>
<feature type="compositionally biased region" description="Basic and acidic residues" evidence="1">
    <location>
        <begin position="66"/>
        <end position="80"/>
    </location>
</feature>
<feature type="compositionally biased region" description="Polar residues" evidence="1">
    <location>
        <begin position="102"/>
        <end position="115"/>
    </location>
</feature>
<dbReference type="CDD" id="cd06257">
    <property type="entry name" value="DnaJ"/>
    <property type="match status" value="1"/>
</dbReference>
<feature type="domain" description="J" evidence="2">
    <location>
        <begin position="7"/>
        <end position="68"/>
    </location>
</feature>
<dbReference type="InterPro" id="IPR051100">
    <property type="entry name" value="DnaJ_subfamily_B/C"/>
</dbReference>
<accession>A0A9P1C6L9</accession>
<dbReference type="PANTHER" id="PTHR43908">
    <property type="entry name" value="AT29763P-RELATED"/>
    <property type="match status" value="1"/>
</dbReference>
<dbReference type="PRINTS" id="PR00625">
    <property type="entry name" value="JDOMAIN"/>
</dbReference>
<proteinExistence type="predicted"/>
<dbReference type="EMBL" id="CAMXCT020001083">
    <property type="protein sequence ID" value="CAL1139822.1"/>
    <property type="molecule type" value="Genomic_DNA"/>
</dbReference>
<dbReference type="Gene3D" id="1.10.287.110">
    <property type="entry name" value="DnaJ domain"/>
    <property type="match status" value="1"/>
</dbReference>